<evidence type="ECO:0000313" key="2">
    <source>
        <dbReference type="EMBL" id="MZQ80957.1"/>
    </source>
</evidence>
<organism evidence="2 3">
    <name type="scientific">Paenibacillus silvestris</name>
    <dbReference type="NCBI Taxonomy" id="2606219"/>
    <lineage>
        <taxon>Bacteria</taxon>
        <taxon>Bacillati</taxon>
        <taxon>Bacillota</taxon>
        <taxon>Bacilli</taxon>
        <taxon>Bacillales</taxon>
        <taxon>Paenibacillaceae</taxon>
        <taxon>Paenibacillus</taxon>
    </lineage>
</organism>
<protein>
    <recommendedName>
        <fullName evidence="4">ADP-ribosylglycohydrolase family protein</fullName>
    </recommendedName>
</protein>
<dbReference type="Gene3D" id="1.10.4080.10">
    <property type="entry name" value="ADP-ribosylation/Crystallin J1"/>
    <property type="match status" value="1"/>
</dbReference>
<keyword evidence="3" id="KW-1185">Reference proteome</keyword>
<accession>A0A6L8USP8</accession>
<keyword evidence="1" id="KW-0460">Magnesium</keyword>
<dbReference type="InterPro" id="IPR036705">
    <property type="entry name" value="Ribosyl_crysJ1_sf"/>
</dbReference>
<dbReference type="RefSeq" id="WP_161405261.1">
    <property type="nucleotide sequence ID" value="NZ_WTUZ01000005.1"/>
</dbReference>
<dbReference type="InterPro" id="IPR005502">
    <property type="entry name" value="Ribosyl_crysJ1"/>
</dbReference>
<dbReference type="GO" id="GO:0046872">
    <property type="term" value="F:metal ion binding"/>
    <property type="evidence" value="ECO:0007669"/>
    <property type="project" value="UniProtKB-KW"/>
</dbReference>
<evidence type="ECO:0008006" key="4">
    <source>
        <dbReference type="Google" id="ProtNLM"/>
    </source>
</evidence>
<reference evidence="2 3" key="1">
    <citation type="submission" date="2019-12" db="EMBL/GenBank/DDBJ databases">
        <title>Paenibacillus sp. nov. sp. isolated from soil.</title>
        <authorList>
            <person name="Kim J."/>
            <person name="Jeong S.E."/>
            <person name="Jung H.S."/>
            <person name="Jeon C.O."/>
        </authorList>
    </citation>
    <scope>NUCLEOTIDE SEQUENCE [LARGE SCALE GENOMIC DNA]</scope>
    <source>
        <strain evidence="2 3">5J-6</strain>
    </source>
</reference>
<evidence type="ECO:0000256" key="1">
    <source>
        <dbReference type="PIRSR" id="PIRSR605502-1"/>
    </source>
</evidence>
<feature type="binding site" evidence="1">
    <location>
        <position position="261"/>
    </location>
    <ligand>
        <name>Mg(2+)</name>
        <dbReference type="ChEBI" id="CHEBI:18420"/>
        <label>1</label>
    </ligand>
</feature>
<dbReference type="Proteomes" id="UP000481087">
    <property type="component" value="Unassembled WGS sequence"/>
</dbReference>
<gene>
    <name evidence="2" type="ORF">GQF01_02225</name>
</gene>
<dbReference type="EMBL" id="WTUZ01000005">
    <property type="protein sequence ID" value="MZQ80957.1"/>
    <property type="molecule type" value="Genomic_DNA"/>
</dbReference>
<dbReference type="AlphaFoldDB" id="A0A6L8USP8"/>
<comment type="cofactor">
    <cofactor evidence="1">
        <name>Mg(2+)</name>
        <dbReference type="ChEBI" id="CHEBI:18420"/>
    </cofactor>
    <text evidence="1">Binds 2 magnesium ions per subunit.</text>
</comment>
<name>A0A6L8USP8_9BACL</name>
<proteinExistence type="predicted"/>
<keyword evidence="1" id="KW-0479">Metal-binding</keyword>
<evidence type="ECO:0000313" key="3">
    <source>
        <dbReference type="Proteomes" id="UP000481087"/>
    </source>
</evidence>
<dbReference type="SUPFAM" id="SSF101478">
    <property type="entry name" value="ADP-ribosylglycohydrolase"/>
    <property type="match status" value="1"/>
</dbReference>
<comment type="caution">
    <text evidence="2">The sequence shown here is derived from an EMBL/GenBank/DDBJ whole genome shotgun (WGS) entry which is preliminary data.</text>
</comment>
<dbReference type="Pfam" id="PF03747">
    <property type="entry name" value="ADP_ribosyl_GH"/>
    <property type="match status" value="1"/>
</dbReference>
<sequence>MSIRILNESEYYRTVYGGWLGKNIGGTLGAPVEGKKELLHLDYYPVLPDGPLENDDLDLQLVWLHALEQYGPKLTSKELGQEWVEHIFFPFDEYGYALANLRRGLEPPIAGAFNNPFIDCMGAPIRSEIWAMVSPGAPHIAAHFAYQDAIVDHAGGEGVYGEMFFAAIESAIFMEKDRDKLIAIGMSYIPPSCRTAKALVDLLRWHHEGKNWLEARELILEHHGHDNFTDAPQNIAFTILGWLYGNNFEDAILKAVNCGYDTDCTAATLGAILGMIVGPEGLPEKWVKPVGDRVVISPPIKGFPAPSNLDELTKRTIRIGKQVLAIWDTEIVVHPGLPTDYGVKTLELKEPLNELWNSNVLVDRRLLPNNTIEALSLVLEVDYGKNGPSIARNQRKQLTLTITNRSTEEWQGNLAIELPRGWEGTKEQFFRIQAGNSSSFIFDVCSISMATSTYELAAVVTRIHDNSIWSQWKEPIRLVSASEWTIWGPDDEKGVHTVFQGNRIEWEIALNTELNGVYRAQTLLCNPSERKVKLIVASNGLVSAKLNGNTIINCNEIEEFMPAFHRAPESQWVEMALPAGNHELEIVAHRKNAPLTVYVLPVALNKTEQPGPCYYYTDILLGN</sequence>
<feature type="binding site" evidence="1">
    <location>
        <position position="263"/>
    </location>
    <ligand>
        <name>Mg(2+)</name>
        <dbReference type="ChEBI" id="CHEBI:18420"/>
        <label>1</label>
    </ligand>
</feature>